<name>A0A917DI58_9HYPH</name>
<protein>
    <submittedName>
        <fullName evidence="1">Uncharacterized protein</fullName>
    </submittedName>
</protein>
<evidence type="ECO:0000313" key="2">
    <source>
        <dbReference type="Proteomes" id="UP000613160"/>
    </source>
</evidence>
<dbReference type="AlphaFoldDB" id="A0A917DI58"/>
<gene>
    <name evidence="1" type="ORF">GCM10011335_51460</name>
</gene>
<dbReference type="EMBL" id="BMJJ01000020">
    <property type="protein sequence ID" value="GGD42461.1"/>
    <property type="molecule type" value="Genomic_DNA"/>
</dbReference>
<evidence type="ECO:0000313" key="1">
    <source>
        <dbReference type="EMBL" id="GGD42461.1"/>
    </source>
</evidence>
<proteinExistence type="predicted"/>
<reference evidence="1" key="2">
    <citation type="submission" date="2020-09" db="EMBL/GenBank/DDBJ databases">
        <authorList>
            <person name="Sun Q."/>
            <person name="Zhou Y."/>
        </authorList>
    </citation>
    <scope>NUCLEOTIDE SEQUENCE</scope>
    <source>
        <strain evidence="1">CGMCC 1.15493</strain>
    </source>
</reference>
<reference evidence="1" key="1">
    <citation type="journal article" date="2014" name="Int. J. Syst. Evol. Microbiol.">
        <title>Complete genome sequence of Corynebacterium casei LMG S-19264T (=DSM 44701T), isolated from a smear-ripened cheese.</title>
        <authorList>
            <consortium name="US DOE Joint Genome Institute (JGI-PGF)"/>
            <person name="Walter F."/>
            <person name="Albersmeier A."/>
            <person name="Kalinowski J."/>
            <person name="Ruckert C."/>
        </authorList>
    </citation>
    <scope>NUCLEOTIDE SEQUENCE</scope>
    <source>
        <strain evidence="1">CGMCC 1.15493</strain>
    </source>
</reference>
<dbReference type="Proteomes" id="UP000613160">
    <property type="component" value="Unassembled WGS sequence"/>
</dbReference>
<dbReference type="RefSeq" id="WP_210319338.1">
    <property type="nucleotide sequence ID" value="NZ_BMJJ01000020.1"/>
</dbReference>
<organism evidence="1 2">
    <name type="scientific">Aureimonas glaciei</name>
    <dbReference type="NCBI Taxonomy" id="1776957"/>
    <lineage>
        <taxon>Bacteria</taxon>
        <taxon>Pseudomonadati</taxon>
        <taxon>Pseudomonadota</taxon>
        <taxon>Alphaproteobacteria</taxon>
        <taxon>Hyphomicrobiales</taxon>
        <taxon>Aurantimonadaceae</taxon>
        <taxon>Aureimonas</taxon>
    </lineage>
</organism>
<keyword evidence="2" id="KW-1185">Reference proteome</keyword>
<accession>A0A917DI58</accession>
<comment type="caution">
    <text evidence="1">The sequence shown here is derived from an EMBL/GenBank/DDBJ whole genome shotgun (WGS) entry which is preliminary data.</text>
</comment>
<sequence>MTNRAVPFRQADVTRALKGAKAAGMPVVRVEIDRDGKIVLLTAAVQDTLNPFDKWKAERDASQA</sequence>